<dbReference type="OrthoDB" id="653734at2759"/>
<proteinExistence type="predicted"/>
<dbReference type="InterPro" id="IPR016140">
    <property type="entry name" value="Bifunc_inhib/LTP/seed_store"/>
</dbReference>
<dbReference type="Gene3D" id="1.10.110.10">
    <property type="entry name" value="Plant lipid-transfer and hydrophobic proteins"/>
    <property type="match status" value="1"/>
</dbReference>
<feature type="chain" id="PRO_5032928804" description="Bifunctional inhibitor/plant lipid transfer protein/seed storage helical domain-containing protein" evidence="1">
    <location>
        <begin position="29"/>
        <end position="113"/>
    </location>
</feature>
<keyword evidence="1" id="KW-0732">Signal</keyword>
<evidence type="ECO:0000256" key="1">
    <source>
        <dbReference type="SAM" id="SignalP"/>
    </source>
</evidence>
<dbReference type="Pfam" id="PF14368">
    <property type="entry name" value="LTP_2"/>
    <property type="match status" value="1"/>
</dbReference>
<dbReference type="Proteomes" id="UP000655225">
    <property type="component" value="Unassembled WGS sequence"/>
</dbReference>
<comment type="caution">
    <text evidence="3">The sequence shown here is derived from an EMBL/GenBank/DDBJ whole genome shotgun (WGS) entry which is preliminary data.</text>
</comment>
<feature type="domain" description="Bifunctional inhibitor/plant lipid transfer protein/seed storage helical" evidence="2">
    <location>
        <begin position="11"/>
        <end position="105"/>
    </location>
</feature>
<reference evidence="3 4" key="1">
    <citation type="submission" date="2020-04" db="EMBL/GenBank/DDBJ databases">
        <title>Plant Genome Project.</title>
        <authorList>
            <person name="Zhang R.-G."/>
        </authorList>
    </citation>
    <scope>NUCLEOTIDE SEQUENCE [LARGE SCALE GENOMIC DNA]</scope>
    <source>
        <strain evidence="3">YNK0</strain>
        <tissue evidence="3">Leaf</tissue>
    </source>
</reference>
<keyword evidence="4" id="KW-1185">Reference proteome</keyword>
<dbReference type="CDD" id="cd04660">
    <property type="entry name" value="nsLTP_like"/>
    <property type="match status" value="1"/>
</dbReference>
<feature type="signal peptide" evidence="1">
    <location>
        <begin position="1"/>
        <end position="28"/>
    </location>
</feature>
<sequence>MAVFNIRCLALAVLVIAGIVISGGQVSAQSCQGDIQGLISQCAQYVGKSGPKTPPSQGCCTVVQKADVPCVCKSITKEVEQIISMEKVVYVAQYCGKTIPHGMKCGSYTVPMV</sequence>
<accession>A0A835DCD8</accession>
<dbReference type="OMA" id="QKSGPKI"/>
<evidence type="ECO:0000313" key="3">
    <source>
        <dbReference type="EMBL" id="KAF8398308.1"/>
    </source>
</evidence>
<dbReference type="AlphaFoldDB" id="A0A835DCD8"/>
<dbReference type="EMBL" id="JABCRI010000011">
    <property type="protein sequence ID" value="KAF8398308.1"/>
    <property type="molecule type" value="Genomic_DNA"/>
</dbReference>
<gene>
    <name evidence="3" type="ORF">HHK36_017235</name>
</gene>
<organism evidence="3 4">
    <name type="scientific">Tetracentron sinense</name>
    <name type="common">Spur-leaf</name>
    <dbReference type="NCBI Taxonomy" id="13715"/>
    <lineage>
        <taxon>Eukaryota</taxon>
        <taxon>Viridiplantae</taxon>
        <taxon>Streptophyta</taxon>
        <taxon>Embryophyta</taxon>
        <taxon>Tracheophyta</taxon>
        <taxon>Spermatophyta</taxon>
        <taxon>Magnoliopsida</taxon>
        <taxon>Trochodendrales</taxon>
        <taxon>Trochodendraceae</taxon>
        <taxon>Tetracentron</taxon>
    </lineage>
</organism>
<dbReference type="PANTHER" id="PTHR33286:SF1">
    <property type="entry name" value="OS01G0800600 PROTEIN"/>
    <property type="match status" value="1"/>
</dbReference>
<dbReference type="SUPFAM" id="SSF47699">
    <property type="entry name" value="Bifunctional inhibitor/lipid-transfer protein/seed storage 2S albumin"/>
    <property type="match status" value="1"/>
</dbReference>
<evidence type="ECO:0000313" key="4">
    <source>
        <dbReference type="Proteomes" id="UP000655225"/>
    </source>
</evidence>
<protein>
    <recommendedName>
        <fullName evidence="2">Bifunctional inhibitor/plant lipid transfer protein/seed storage helical domain-containing protein</fullName>
    </recommendedName>
</protein>
<evidence type="ECO:0000259" key="2">
    <source>
        <dbReference type="Pfam" id="PF14368"/>
    </source>
</evidence>
<dbReference type="PROSITE" id="PS51257">
    <property type="entry name" value="PROKAR_LIPOPROTEIN"/>
    <property type="match status" value="1"/>
</dbReference>
<name>A0A835DCD8_TETSI</name>
<dbReference type="PANTHER" id="PTHR33286">
    <property type="entry name" value="BIFUNCTIONAL INHIBITOR/LIPID-TRANSFER PROTEIN/SEED STORAGE 2S ALBUMIN SUPERFAMILY PROTEIN"/>
    <property type="match status" value="1"/>
</dbReference>
<dbReference type="InterPro" id="IPR036312">
    <property type="entry name" value="Bifun_inhib/LTP/seed_sf"/>
</dbReference>
<dbReference type="InterPro" id="IPR044741">
    <property type="entry name" value="NsLTP-like"/>
</dbReference>